<evidence type="ECO:0000259" key="15">
    <source>
        <dbReference type="Pfam" id="PF02887"/>
    </source>
</evidence>
<proteinExistence type="inferred from homology"/>
<dbReference type="InterPro" id="IPR001697">
    <property type="entry name" value="Pyr_Knase"/>
</dbReference>
<dbReference type="EC" id="2.7.1.40" evidence="4 13"/>
<dbReference type="InterPro" id="IPR015793">
    <property type="entry name" value="Pyrv_Knase_brl"/>
</dbReference>
<evidence type="ECO:0000256" key="1">
    <source>
        <dbReference type="ARBA" id="ARBA00001958"/>
    </source>
</evidence>
<protein>
    <recommendedName>
        <fullName evidence="4 13">Pyruvate kinase</fullName>
        <ecNumber evidence="4 13">2.7.1.40</ecNumber>
    </recommendedName>
</protein>
<evidence type="ECO:0000313" key="16">
    <source>
        <dbReference type="EMBL" id="CDW77623.1"/>
    </source>
</evidence>
<dbReference type="GO" id="GO:0000287">
    <property type="term" value="F:magnesium ion binding"/>
    <property type="evidence" value="ECO:0007669"/>
    <property type="project" value="InterPro"/>
</dbReference>
<dbReference type="Gene3D" id="3.40.1380.20">
    <property type="entry name" value="Pyruvate kinase, C-terminal domain"/>
    <property type="match status" value="1"/>
</dbReference>
<dbReference type="InterPro" id="IPR040442">
    <property type="entry name" value="Pyrv_kinase-like_dom_sf"/>
</dbReference>
<dbReference type="Gene3D" id="2.40.33.10">
    <property type="entry name" value="PK beta-barrel domain-like"/>
    <property type="match status" value="1"/>
</dbReference>
<dbReference type="SUPFAM" id="SSF51621">
    <property type="entry name" value="Phosphoenolpyruvate/pyruvate domain"/>
    <property type="match status" value="1"/>
</dbReference>
<dbReference type="SUPFAM" id="SSF52935">
    <property type="entry name" value="PK C-terminal domain-like"/>
    <property type="match status" value="1"/>
</dbReference>
<evidence type="ECO:0000256" key="8">
    <source>
        <dbReference type="ARBA" id="ARBA00022777"/>
    </source>
</evidence>
<dbReference type="PRINTS" id="PR01050">
    <property type="entry name" value="PYRUVTKNASE"/>
</dbReference>
<dbReference type="OrthoDB" id="108365at2759"/>
<dbReference type="Proteomes" id="UP000039865">
    <property type="component" value="Unassembled WGS sequence"/>
</dbReference>
<dbReference type="NCBIfam" id="TIGR01064">
    <property type="entry name" value="pyruv_kin"/>
    <property type="match status" value="1"/>
</dbReference>
<dbReference type="UniPathway" id="UPA00109">
    <property type="reaction ID" value="UER00188"/>
</dbReference>
<dbReference type="EMBL" id="CCKQ01006318">
    <property type="protein sequence ID" value="CDW77623.1"/>
    <property type="molecule type" value="Genomic_DNA"/>
</dbReference>
<keyword evidence="6" id="KW-0479">Metal-binding</keyword>
<keyword evidence="8 13" id="KW-0418">Kinase</keyword>
<dbReference type="PANTHER" id="PTHR11817">
    <property type="entry name" value="PYRUVATE KINASE"/>
    <property type="match status" value="1"/>
</dbReference>
<dbReference type="Pfam" id="PF00224">
    <property type="entry name" value="PK"/>
    <property type="match status" value="1"/>
</dbReference>
<evidence type="ECO:0000256" key="2">
    <source>
        <dbReference type="ARBA" id="ARBA00004997"/>
    </source>
</evidence>
<keyword evidence="7" id="KW-0547">Nucleotide-binding</keyword>
<dbReference type="Gene3D" id="3.20.20.60">
    <property type="entry name" value="Phosphoenolpyruvate-binding domains"/>
    <property type="match status" value="1"/>
</dbReference>
<keyword evidence="11 13" id="KW-0324">Glycolysis</keyword>
<dbReference type="InterPro" id="IPR011037">
    <property type="entry name" value="Pyrv_Knase-like_insert_dom_sf"/>
</dbReference>
<dbReference type="Pfam" id="PF02887">
    <property type="entry name" value="PK_C"/>
    <property type="match status" value="1"/>
</dbReference>
<name>A0A078A9Y9_STYLE</name>
<keyword evidence="10 13" id="KW-0460">Magnesium</keyword>
<comment type="catalytic activity">
    <reaction evidence="13">
        <text>pyruvate + ATP = phosphoenolpyruvate + ADP + H(+)</text>
        <dbReference type="Rhea" id="RHEA:18157"/>
        <dbReference type="ChEBI" id="CHEBI:15361"/>
        <dbReference type="ChEBI" id="CHEBI:15378"/>
        <dbReference type="ChEBI" id="CHEBI:30616"/>
        <dbReference type="ChEBI" id="CHEBI:58702"/>
        <dbReference type="ChEBI" id="CHEBI:456216"/>
        <dbReference type="EC" id="2.7.1.40"/>
    </reaction>
</comment>
<reference evidence="16 17" key="1">
    <citation type="submission" date="2014-06" db="EMBL/GenBank/DDBJ databases">
        <authorList>
            <person name="Swart Estienne"/>
        </authorList>
    </citation>
    <scope>NUCLEOTIDE SEQUENCE [LARGE SCALE GENOMIC DNA]</scope>
    <source>
        <strain evidence="16 17">130c</strain>
    </source>
</reference>
<dbReference type="InParanoid" id="A0A078A9Y9"/>
<dbReference type="InterPro" id="IPR036918">
    <property type="entry name" value="Pyrv_Knase_C_sf"/>
</dbReference>
<dbReference type="GO" id="GO:0016301">
    <property type="term" value="F:kinase activity"/>
    <property type="evidence" value="ECO:0007669"/>
    <property type="project" value="UniProtKB-KW"/>
</dbReference>
<dbReference type="InterPro" id="IPR015806">
    <property type="entry name" value="Pyrv_Knase_insert_dom_sf"/>
</dbReference>
<feature type="domain" description="Pyruvate kinase barrel" evidence="14">
    <location>
        <begin position="29"/>
        <end position="353"/>
    </location>
</feature>
<evidence type="ECO:0000259" key="14">
    <source>
        <dbReference type="Pfam" id="PF00224"/>
    </source>
</evidence>
<keyword evidence="5 13" id="KW-0808">Transferase</keyword>
<evidence type="ECO:0000256" key="3">
    <source>
        <dbReference type="ARBA" id="ARBA00008663"/>
    </source>
</evidence>
<evidence type="ECO:0000256" key="12">
    <source>
        <dbReference type="ARBA" id="ARBA00023317"/>
    </source>
</evidence>
<keyword evidence="12 16" id="KW-0670">Pyruvate</keyword>
<keyword evidence="17" id="KW-1185">Reference proteome</keyword>
<dbReference type="InterPro" id="IPR015813">
    <property type="entry name" value="Pyrv/PenolPyrv_kinase-like_dom"/>
</dbReference>
<feature type="domain" description="Pyruvate kinase C-terminal" evidence="15">
    <location>
        <begin position="388"/>
        <end position="488"/>
    </location>
</feature>
<dbReference type="AlphaFoldDB" id="A0A078A9Y9"/>
<evidence type="ECO:0000256" key="7">
    <source>
        <dbReference type="ARBA" id="ARBA00022741"/>
    </source>
</evidence>
<evidence type="ECO:0000256" key="10">
    <source>
        <dbReference type="ARBA" id="ARBA00022842"/>
    </source>
</evidence>
<evidence type="ECO:0000256" key="13">
    <source>
        <dbReference type="RuleBase" id="RU000504"/>
    </source>
</evidence>
<dbReference type="GO" id="GO:0005524">
    <property type="term" value="F:ATP binding"/>
    <property type="evidence" value="ECO:0007669"/>
    <property type="project" value="UniProtKB-KW"/>
</dbReference>
<dbReference type="GO" id="GO:0030955">
    <property type="term" value="F:potassium ion binding"/>
    <property type="evidence" value="ECO:0007669"/>
    <property type="project" value="InterPro"/>
</dbReference>
<evidence type="ECO:0000313" key="17">
    <source>
        <dbReference type="Proteomes" id="UP000039865"/>
    </source>
</evidence>
<sequence length="503" mass="56992">MVEQQQTNTVAENIIVFDPKSINLNERHTKIMGTFIINGMDSIRIFCDDGYETCQKLIQTGRKSAQDSNRRISVCIEMRQSKKLSVGQIAKDDLMQLKIGEKLRITTDESVIGTKGIISVKNFHSFPEELLDECSMVFFDMGSICAQIKHVEKDFIECEVQNDGIIYENSQVSFAHRGNSDNKFEMNHSEEVLQSSDVKFCLENEVDYIIHSIYNGKNEILELQKMIDQEKQKIPDYKQDQNVKIIAKLENENAIIDIEGILEVADCIMIPRGVLGTVLPIEKISWIQKKIVKCCNQAAKPCILASQFLDSMVHNPFPQRAEVTDIYSAVMDGADCLLLNSETTIGKYPIEAIKTMNEVCMNAERHFSYRDFFIEMLTKAEKPMQTVEAVANSCVKSAFNLQSNVIICVTDIGRVSRMISKYKPYSQVIVLSTNKRLANQCCLSRSCNGLWVNDVNNVNLMILSVVGILKQQGHVKENDDIVFVSGVMDIQIKSQFQMKLIQV</sequence>
<dbReference type="SUPFAM" id="SSF50800">
    <property type="entry name" value="PK beta-barrel domain-like"/>
    <property type="match status" value="1"/>
</dbReference>
<comment type="cofactor">
    <cofactor evidence="1">
        <name>K(+)</name>
        <dbReference type="ChEBI" id="CHEBI:29103"/>
    </cofactor>
</comment>
<keyword evidence="9" id="KW-0067">ATP-binding</keyword>
<comment type="similarity">
    <text evidence="3 13">Belongs to the pyruvate kinase family.</text>
</comment>
<evidence type="ECO:0000256" key="5">
    <source>
        <dbReference type="ARBA" id="ARBA00022679"/>
    </source>
</evidence>
<organism evidence="16 17">
    <name type="scientific">Stylonychia lemnae</name>
    <name type="common">Ciliate</name>
    <dbReference type="NCBI Taxonomy" id="5949"/>
    <lineage>
        <taxon>Eukaryota</taxon>
        <taxon>Sar</taxon>
        <taxon>Alveolata</taxon>
        <taxon>Ciliophora</taxon>
        <taxon>Intramacronucleata</taxon>
        <taxon>Spirotrichea</taxon>
        <taxon>Stichotrichia</taxon>
        <taxon>Sporadotrichida</taxon>
        <taxon>Oxytrichidae</taxon>
        <taxon>Stylonychinae</taxon>
        <taxon>Stylonychia</taxon>
    </lineage>
</organism>
<dbReference type="GO" id="GO:0004743">
    <property type="term" value="F:pyruvate kinase activity"/>
    <property type="evidence" value="ECO:0007669"/>
    <property type="project" value="UniProtKB-EC"/>
</dbReference>
<accession>A0A078A9Y9</accession>
<evidence type="ECO:0000256" key="6">
    <source>
        <dbReference type="ARBA" id="ARBA00022723"/>
    </source>
</evidence>
<dbReference type="InterPro" id="IPR015795">
    <property type="entry name" value="Pyrv_Knase_C"/>
</dbReference>
<evidence type="ECO:0000256" key="4">
    <source>
        <dbReference type="ARBA" id="ARBA00012142"/>
    </source>
</evidence>
<evidence type="ECO:0000256" key="9">
    <source>
        <dbReference type="ARBA" id="ARBA00022840"/>
    </source>
</evidence>
<gene>
    <name evidence="16" type="primary">Contig10027.g10716</name>
    <name evidence="16" type="ORF">STYLEM_6587</name>
</gene>
<comment type="pathway">
    <text evidence="2 13">Carbohydrate degradation; glycolysis; pyruvate from D-glyceraldehyde 3-phosphate: step 5/5.</text>
</comment>
<evidence type="ECO:0000256" key="11">
    <source>
        <dbReference type="ARBA" id="ARBA00023152"/>
    </source>
</evidence>